<dbReference type="Gene3D" id="1.20.120.350">
    <property type="entry name" value="Voltage-gated potassium channels. Chain C"/>
    <property type="match status" value="1"/>
</dbReference>
<dbReference type="GeneID" id="95335613"/>
<name>Q1QTE0_CHRI1</name>
<evidence type="ECO:0000313" key="16">
    <source>
        <dbReference type="Proteomes" id="UP000000239"/>
    </source>
</evidence>
<keyword evidence="10 13" id="KW-0472">Membrane</keyword>
<comment type="subcellular location">
    <subcellularLocation>
        <location evidence="1">Membrane</location>
        <topology evidence="1">Multi-pass membrane protein</topology>
    </subcellularLocation>
</comment>
<dbReference type="GO" id="GO:0005249">
    <property type="term" value="F:voltage-gated potassium channel activity"/>
    <property type="evidence" value="ECO:0007669"/>
    <property type="project" value="InterPro"/>
</dbReference>
<dbReference type="RefSeq" id="WP_011508214.1">
    <property type="nucleotide sequence ID" value="NC_007963.1"/>
</dbReference>
<dbReference type="InterPro" id="IPR028325">
    <property type="entry name" value="VG_K_chnl"/>
</dbReference>
<accession>Q1QTE0</accession>
<evidence type="ECO:0000313" key="15">
    <source>
        <dbReference type="EMBL" id="ABE60268.1"/>
    </source>
</evidence>
<sequence length="271" mass="30499">MAVTQERITPFQLVVLVLSFYVIGALLADLFLTLPEEVSRLLTYMDWVVCVFFFVDFCLRFRAAPDKWRYMRWGWLDLLACIPPGPFQGARLFRVVQMLRVIRAVKSLSLIWRLLFRNRAEGMFASAATATLLLVAFGAITMLLVESPHPESPIDTAEEALWWAFVTVTTVGYGDYYPITTLGRVVAVLLMVGGVGLFGSFAAYIGSLVISDESEHESRQHKADREMMRHLSRQIESLHGEVAALKRALETRDAEAAERHAAGQQAPSRED</sequence>
<dbReference type="SUPFAM" id="SSF81324">
    <property type="entry name" value="Voltage-gated potassium channels"/>
    <property type="match status" value="1"/>
</dbReference>
<evidence type="ECO:0000256" key="1">
    <source>
        <dbReference type="ARBA" id="ARBA00004141"/>
    </source>
</evidence>
<dbReference type="GO" id="GO:0008076">
    <property type="term" value="C:voltage-gated potassium channel complex"/>
    <property type="evidence" value="ECO:0007669"/>
    <property type="project" value="InterPro"/>
</dbReference>
<dbReference type="Gene3D" id="1.20.5.110">
    <property type="match status" value="1"/>
</dbReference>
<dbReference type="InterPro" id="IPR005821">
    <property type="entry name" value="Ion_trans_dom"/>
</dbReference>
<reference evidence="15 16" key="1">
    <citation type="journal article" date="2011" name="Stand. Genomic Sci.">
        <title>Complete genome sequence of the halophilic and highly halotolerant Chromohalobacter salexigens type strain (1H11(T)).</title>
        <authorList>
            <person name="Copeland A."/>
            <person name="O'Connor K."/>
            <person name="Lucas S."/>
            <person name="Lapidus A."/>
            <person name="Berry K.W."/>
            <person name="Detter J.C."/>
            <person name="Del Rio T.G."/>
            <person name="Hammon N."/>
            <person name="Dalin E."/>
            <person name="Tice H."/>
            <person name="Pitluck S."/>
            <person name="Bruce D."/>
            <person name="Goodwin L."/>
            <person name="Han C."/>
            <person name="Tapia R."/>
            <person name="Saunders E."/>
            <person name="Schmutz J."/>
            <person name="Brettin T."/>
            <person name="Larimer F."/>
            <person name="Land M."/>
            <person name="Hauser L."/>
            <person name="Vargas C."/>
            <person name="Nieto J.J."/>
            <person name="Kyrpides N.C."/>
            <person name="Ivanova N."/>
            <person name="Goker M."/>
            <person name="Klenk H.P."/>
            <person name="Csonka L.N."/>
            <person name="Woyke T."/>
        </authorList>
    </citation>
    <scope>NUCLEOTIDE SEQUENCE [LARGE SCALE GENOMIC DNA]</scope>
    <source>
        <strain evidence="16">ATCC BAA-138 / DSM 3043 / CIP 106854 / NCIMB 13768 / 1H11</strain>
    </source>
</reference>
<proteinExistence type="predicted"/>
<evidence type="ECO:0000256" key="12">
    <source>
        <dbReference type="SAM" id="MobiDB-lite"/>
    </source>
</evidence>
<evidence type="ECO:0000256" key="4">
    <source>
        <dbReference type="ARBA" id="ARBA00022692"/>
    </source>
</evidence>
<dbReference type="PANTHER" id="PTHR11537">
    <property type="entry name" value="VOLTAGE-GATED POTASSIUM CHANNEL"/>
    <property type="match status" value="1"/>
</dbReference>
<feature type="transmembrane region" description="Helical" evidence="13">
    <location>
        <begin position="44"/>
        <end position="63"/>
    </location>
</feature>
<feature type="compositionally biased region" description="Basic and acidic residues" evidence="12">
    <location>
        <begin position="252"/>
        <end position="261"/>
    </location>
</feature>
<keyword evidence="8 13" id="KW-1133">Transmembrane helix</keyword>
<evidence type="ECO:0000256" key="2">
    <source>
        <dbReference type="ARBA" id="ARBA00022448"/>
    </source>
</evidence>
<keyword evidence="3" id="KW-0633">Potassium transport</keyword>
<keyword evidence="7" id="KW-0630">Potassium</keyword>
<dbReference type="OrthoDB" id="9813518at2"/>
<evidence type="ECO:0000256" key="11">
    <source>
        <dbReference type="ARBA" id="ARBA00023303"/>
    </source>
</evidence>
<dbReference type="EMBL" id="CP000285">
    <property type="protein sequence ID" value="ABE60268.1"/>
    <property type="molecule type" value="Genomic_DNA"/>
</dbReference>
<keyword evidence="5" id="KW-0631">Potassium channel</keyword>
<keyword evidence="2" id="KW-0813">Transport</keyword>
<evidence type="ECO:0000259" key="14">
    <source>
        <dbReference type="Pfam" id="PF00520"/>
    </source>
</evidence>
<organism evidence="15 16">
    <name type="scientific">Chromohalobacter israelensis (strain ATCC BAA-138 / DSM 3043 / CIP 106854 / NCIMB 13768 / 1H11)</name>
    <name type="common">Chromohalobacter salexigens</name>
    <dbReference type="NCBI Taxonomy" id="290398"/>
    <lineage>
        <taxon>Bacteria</taxon>
        <taxon>Pseudomonadati</taxon>
        <taxon>Pseudomonadota</taxon>
        <taxon>Gammaproteobacteria</taxon>
        <taxon>Oceanospirillales</taxon>
        <taxon>Halomonadaceae</taxon>
        <taxon>Chromohalobacter</taxon>
    </lineage>
</organism>
<evidence type="ECO:0000256" key="8">
    <source>
        <dbReference type="ARBA" id="ARBA00022989"/>
    </source>
</evidence>
<dbReference type="HOGENOM" id="CLU_011722_6_1_6"/>
<dbReference type="STRING" id="290398.Csal_2923"/>
<protein>
    <submittedName>
        <fullName evidence="15">Ion transport protein</fullName>
    </submittedName>
</protein>
<dbReference type="KEGG" id="csa:Csal_2923"/>
<evidence type="ECO:0000256" key="10">
    <source>
        <dbReference type="ARBA" id="ARBA00023136"/>
    </source>
</evidence>
<keyword evidence="6" id="KW-0851">Voltage-gated channel</keyword>
<dbReference type="eggNOG" id="COG1226">
    <property type="taxonomic scope" value="Bacteria"/>
</dbReference>
<dbReference type="AlphaFoldDB" id="Q1QTE0"/>
<keyword evidence="4 13" id="KW-0812">Transmembrane</keyword>
<keyword evidence="9" id="KW-0406">Ion transport</keyword>
<feature type="transmembrane region" description="Helical" evidence="13">
    <location>
        <begin position="123"/>
        <end position="145"/>
    </location>
</feature>
<evidence type="ECO:0000256" key="3">
    <source>
        <dbReference type="ARBA" id="ARBA00022538"/>
    </source>
</evidence>
<gene>
    <name evidence="15" type="ordered locus">Csal_2923</name>
</gene>
<dbReference type="Pfam" id="PF00520">
    <property type="entry name" value="Ion_trans"/>
    <property type="match status" value="1"/>
</dbReference>
<evidence type="ECO:0000256" key="9">
    <source>
        <dbReference type="ARBA" id="ARBA00023065"/>
    </source>
</evidence>
<feature type="transmembrane region" description="Helical" evidence="13">
    <location>
        <begin position="160"/>
        <end position="179"/>
    </location>
</feature>
<feature type="domain" description="Ion transport" evidence="14">
    <location>
        <begin position="10"/>
        <end position="209"/>
    </location>
</feature>
<dbReference type="PRINTS" id="PR00169">
    <property type="entry name" value="KCHANNEL"/>
</dbReference>
<feature type="transmembrane region" description="Helical" evidence="13">
    <location>
        <begin position="186"/>
        <end position="210"/>
    </location>
</feature>
<dbReference type="GO" id="GO:0001508">
    <property type="term" value="P:action potential"/>
    <property type="evidence" value="ECO:0007669"/>
    <property type="project" value="TreeGrafter"/>
</dbReference>
<evidence type="ECO:0000256" key="13">
    <source>
        <dbReference type="SAM" id="Phobius"/>
    </source>
</evidence>
<dbReference type="PANTHER" id="PTHR11537:SF254">
    <property type="entry name" value="POTASSIUM VOLTAGE-GATED CHANNEL PROTEIN SHAB"/>
    <property type="match status" value="1"/>
</dbReference>
<feature type="transmembrane region" description="Helical" evidence="13">
    <location>
        <begin position="12"/>
        <end position="32"/>
    </location>
</feature>
<dbReference type="InterPro" id="IPR027359">
    <property type="entry name" value="Volt_channel_dom_sf"/>
</dbReference>
<evidence type="ECO:0000256" key="6">
    <source>
        <dbReference type="ARBA" id="ARBA00022882"/>
    </source>
</evidence>
<dbReference type="Proteomes" id="UP000000239">
    <property type="component" value="Chromosome"/>
</dbReference>
<evidence type="ECO:0000256" key="5">
    <source>
        <dbReference type="ARBA" id="ARBA00022826"/>
    </source>
</evidence>
<keyword evidence="16" id="KW-1185">Reference proteome</keyword>
<evidence type="ECO:0000256" key="7">
    <source>
        <dbReference type="ARBA" id="ARBA00022958"/>
    </source>
</evidence>
<feature type="region of interest" description="Disordered" evidence="12">
    <location>
        <begin position="252"/>
        <end position="271"/>
    </location>
</feature>
<dbReference type="Gene3D" id="1.10.287.70">
    <property type="match status" value="1"/>
</dbReference>
<keyword evidence="11" id="KW-0407">Ion channel</keyword>